<dbReference type="Proteomes" id="UP000310760">
    <property type="component" value="Unassembled WGS sequence"/>
</dbReference>
<dbReference type="Gene3D" id="2.60.40.1120">
    <property type="entry name" value="Carboxypeptidase-like, regulatory domain"/>
    <property type="match status" value="1"/>
</dbReference>
<feature type="non-terminal residue" evidence="2">
    <location>
        <position position="141"/>
    </location>
</feature>
<gene>
    <name evidence="2" type="ORF">E5339_04810</name>
</gene>
<keyword evidence="1" id="KW-0732">Signal</keyword>
<dbReference type="SUPFAM" id="SSF49464">
    <property type="entry name" value="Carboxypeptidase regulatory domain-like"/>
    <property type="match status" value="1"/>
</dbReference>
<name>A0A4S2FS17_9BACT</name>
<feature type="chain" id="PRO_5020824400" evidence="1">
    <location>
        <begin position="36"/>
        <end position="141"/>
    </location>
</feature>
<dbReference type="Pfam" id="PF13715">
    <property type="entry name" value="CarbopepD_reg_2"/>
    <property type="match status" value="1"/>
</dbReference>
<organism evidence="2 3">
    <name type="scientific">Phocaeicola sartorii</name>
    <dbReference type="NCBI Taxonomy" id="671267"/>
    <lineage>
        <taxon>Bacteria</taxon>
        <taxon>Pseudomonadati</taxon>
        <taxon>Bacteroidota</taxon>
        <taxon>Bacteroidia</taxon>
        <taxon>Bacteroidales</taxon>
        <taxon>Bacteroidaceae</taxon>
        <taxon>Phocaeicola</taxon>
    </lineage>
</organism>
<accession>A0A4S2FS17</accession>
<comment type="caution">
    <text evidence="2">The sequence shown here is derived from an EMBL/GenBank/DDBJ whole genome shotgun (WGS) entry which is preliminary data.</text>
</comment>
<dbReference type="RefSeq" id="WP_185150030.1">
    <property type="nucleotide sequence ID" value="NZ_CASGZZ010000039.1"/>
</dbReference>
<reference evidence="2 3" key="1">
    <citation type="submission" date="2019-04" db="EMBL/GenBank/DDBJ databases">
        <title>Microbes associate with the intestines of laboratory mice.</title>
        <authorList>
            <person name="Navarre W."/>
            <person name="Wong E."/>
            <person name="Huang K."/>
            <person name="Tropini C."/>
            <person name="Ng K."/>
            <person name="Yu B."/>
        </authorList>
    </citation>
    <scope>NUCLEOTIDE SEQUENCE [LARGE SCALE GENOMIC DNA]</scope>
    <source>
        <strain evidence="2 3">NM22_B1</strain>
    </source>
</reference>
<evidence type="ECO:0000256" key="1">
    <source>
        <dbReference type="SAM" id="SignalP"/>
    </source>
</evidence>
<proteinExistence type="predicted"/>
<dbReference type="EMBL" id="SRYJ01000008">
    <property type="protein sequence ID" value="TGY71997.1"/>
    <property type="molecule type" value="Genomic_DNA"/>
</dbReference>
<protein>
    <submittedName>
        <fullName evidence="2">SusC/RagA family protein</fullName>
    </submittedName>
</protein>
<evidence type="ECO:0000313" key="3">
    <source>
        <dbReference type="Proteomes" id="UP000310760"/>
    </source>
</evidence>
<dbReference type="FunFam" id="2.60.40.1120:FF:000003">
    <property type="entry name" value="Outer membrane protein Omp121"/>
    <property type="match status" value="1"/>
</dbReference>
<feature type="signal peptide" evidence="1">
    <location>
        <begin position="1"/>
        <end position="35"/>
    </location>
</feature>
<dbReference type="AlphaFoldDB" id="A0A4S2FS17"/>
<evidence type="ECO:0000313" key="2">
    <source>
        <dbReference type="EMBL" id="TGY71997.1"/>
    </source>
</evidence>
<sequence length="141" mass="14977">MKKCPNQTLGYGIRRTPIVLGLSAALCMPAAFSYANVGERVDRESVQSVLQTHTVKGTIVDETGEPMIGVSVIVKGQSTVGTITDFDGNFVLDVPAGKGILEVSYIGYKTQEVAVGKNAQITIKMEPDTQALDEVVVIGYG</sequence>
<dbReference type="InterPro" id="IPR008969">
    <property type="entry name" value="CarboxyPept-like_regulatory"/>
</dbReference>